<dbReference type="Gene3D" id="1.10.260.40">
    <property type="entry name" value="lambda repressor-like DNA-binding domains"/>
    <property type="match status" value="1"/>
</dbReference>
<protein>
    <submittedName>
        <fullName evidence="2">Helix-turn-helix domain-containing protein</fullName>
    </submittedName>
</protein>
<evidence type="ECO:0000313" key="2">
    <source>
        <dbReference type="EMBL" id="QRF04777.1"/>
    </source>
</evidence>
<reference evidence="2 3" key="1">
    <citation type="submission" date="2020-03" db="EMBL/GenBank/DDBJ databases">
        <title>Genome mining and metabolic profiling illuminate the polycyclic tetramate macrolactams from Streptomyces koyangensis SCSIO 5802.</title>
        <authorList>
            <person name="Ding W."/>
        </authorList>
    </citation>
    <scope>NUCLEOTIDE SEQUENCE [LARGE SCALE GENOMIC DNA]</scope>
    <source>
        <strain evidence="2 3">SCSIO 5802</strain>
    </source>
</reference>
<dbReference type="PROSITE" id="PS50943">
    <property type="entry name" value="HTH_CROC1"/>
    <property type="match status" value="1"/>
</dbReference>
<dbReference type="CDD" id="cd00093">
    <property type="entry name" value="HTH_XRE"/>
    <property type="match status" value="1"/>
</dbReference>
<dbReference type="Proteomes" id="UP000596311">
    <property type="component" value="Chromosome"/>
</dbReference>
<dbReference type="InterPro" id="IPR043917">
    <property type="entry name" value="DUF5753"/>
</dbReference>
<gene>
    <name evidence="2" type="ORF">G9U55_23135</name>
</gene>
<dbReference type="InterPro" id="IPR010982">
    <property type="entry name" value="Lambda_DNA-bd_dom_sf"/>
</dbReference>
<feature type="domain" description="HTH cro/C1-type" evidence="1">
    <location>
        <begin position="21"/>
        <end position="74"/>
    </location>
</feature>
<dbReference type="RefSeq" id="WP_203215707.1">
    <property type="nucleotide sequence ID" value="NZ_CP049945.1"/>
</dbReference>
<sequence>MYQRKKCSKRVTSWEVLGAQLAEFRRMAGLTQGQLAELVKVGEETLSSVEQGRRRLQTDLAERLDTILETKRALTTAVLTIPPHERYPLFAQDFIDHEQTALTILSYESHVIPGLLQTPEYARTVFSNAYPPFTTHELEAAVQARVDRKQILSRETPPMMSFLIEESVLHRHLGDPEAMTEQILHLRDCADLPSLSLQIMPTDTDAHAGLAGPLVLLETPEHDHLAYIEGHHKGFIVEDLDEVSTYQQKYGMLRAQALSPEKTKAVLNSLIGVK</sequence>
<proteinExistence type="predicted"/>
<accession>A0ABX7EJT1</accession>
<dbReference type="EMBL" id="CP049945">
    <property type="protein sequence ID" value="QRF04777.1"/>
    <property type="molecule type" value="Genomic_DNA"/>
</dbReference>
<dbReference type="Pfam" id="PF19054">
    <property type="entry name" value="DUF5753"/>
    <property type="match status" value="1"/>
</dbReference>
<dbReference type="SUPFAM" id="SSF47413">
    <property type="entry name" value="lambda repressor-like DNA-binding domains"/>
    <property type="match status" value="1"/>
</dbReference>
<keyword evidence="3" id="KW-1185">Reference proteome</keyword>
<dbReference type="InterPro" id="IPR001387">
    <property type="entry name" value="Cro/C1-type_HTH"/>
</dbReference>
<organism evidence="2 3">
    <name type="scientific">Streptomyces koyangensis</name>
    <dbReference type="NCBI Taxonomy" id="188770"/>
    <lineage>
        <taxon>Bacteria</taxon>
        <taxon>Bacillati</taxon>
        <taxon>Actinomycetota</taxon>
        <taxon>Actinomycetes</taxon>
        <taxon>Kitasatosporales</taxon>
        <taxon>Streptomycetaceae</taxon>
        <taxon>Streptomyces</taxon>
        <taxon>Streptomyces aurantiacus group</taxon>
    </lineage>
</organism>
<dbReference type="SMART" id="SM00530">
    <property type="entry name" value="HTH_XRE"/>
    <property type="match status" value="1"/>
</dbReference>
<evidence type="ECO:0000259" key="1">
    <source>
        <dbReference type="PROSITE" id="PS50943"/>
    </source>
</evidence>
<dbReference type="Pfam" id="PF13560">
    <property type="entry name" value="HTH_31"/>
    <property type="match status" value="1"/>
</dbReference>
<name>A0ABX7EJT1_9ACTN</name>
<evidence type="ECO:0000313" key="3">
    <source>
        <dbReference type="Proteomes" id="UP000596311"/>
    </source>
</evidence>